<keyword evidence="3 6" id="KW-0808">Transferase</keyword>
<dbReference type="PROSITE" id="PS51147">
    <property type="entry name" value="PFTA"/>
    <property type="match status" value="4"/>
</dbReference>
<dbReference type="Proteomes" id="UP000594364">
    <property type="component" value="Chromosome 2"/>
</dbReference>
<evidence type="ECO:0000256" key="4">
    <source>
        <dbReference type="ARBA" id="ARBA00022737"/>
    </source>
</evidence>
<evidence type="ECO:0000256" key="6">
    <source>
        <dbReference type="RuleBase" id="RU367120"/>
    </source>
</evidence>
<evidence type="ECO:0000256" key="3">
    <source>
        <dbReference type="ARBA" id="ARBA00022679"/>
    </source>
</evidence>
<proteinExistence type="inferred from homology"/>
<comment type="similarity">
    <text evidence="1 6">Belongs to the protein prenyltransferase subunit alpha family.</text>
</comment>
<sequence length="367" mass="42872">MASHGVPRVFQTRTESQRLQDLAKIKRYQDLEAQIRTQAASGTYDLQLFKLTDKLLSLNPEYYTIWNIRRHCLISSVLSTIPDQRVSDAGEQITDVCRQNLDEDVLQSELAFVMPLLKAAPKCYWIWKYRQWILMQTVLRLSVTVPRHEWEKELGLTSWLLSKDGRNLHAWSYRRFVVAKLESDELQGQSLVEDEFAYTKKKLFGLNLSNFSAWHNRSQLIPRLLRERHADDETRAVFLKGELDIARQGLNVAADDQSLWYYHRFLISQITNPVDSFAPALTLADRIACLRYEIAELEDLLDDYDAVGLVYEDLLDYSLALERLEKGKERANVRNCLLSWLAKLRVLDPMHVGRWEDMESEIKQHLN</sequence>
<dbReference type="GO" id="GO:0005968">
    <property type="term" value="C:Rab-protein geranylgeranyltransferase complex"/>
    <property type="evidence" value="ECO:0007669"/>
    <property type="project" value="TreeGrafter"/>
</dbReference>
<dbReference type="EC" id="2.5.1.60" evidence="6"/>
<dbReference type="PANTHER" id="PTHR11129">
    <property type="entry name" value="PROTEIN FARNESYLTRANSFERASE ALPHA SUBUNIT/RAB GERANYLGERANYL TRANSFERASE ALPHA SUBUNIT"/>
    <property type="match status" value="1"/>
</dbReference>
<dbReference type="GO" id="GO:0097354">
    <property type="term" value="P:prenylation"/>
    <property type="evidence" value="ECO:0007669"/>
    <property type="project" value="UniProtKB-UniRule"/>
</dbReference>
<dbReference type="OrthoDB" id="1658at2759"/>
<dbReference type="EMBL" id="CP031386">
    <property type="protein sequence ID" value="QPG97140.1"/>
    <property type="molecule type" value="Genomic_DNA"/>
</dbReference>
<reference evidence="7 8" key="1">
    <citation type="journal article" date="2018" name="PLoS Genet.">
        <title>Repeat elements organise 3D genome structure and mediate transcription in the filamentous fungus Epichloe festucae.</title>
        <authorList>
            <person name="Winter D.J."/>
            <person name="Ganley A.R.D."/>
            <person name="Young C.A."/>
            <person name="Liachko I."/>
            <person name="Schardl C.L."/>
            <person name="Dupont P.Y."/>
            <person name="Berry D."/>
            <person name="Ram A."/>
            <person name="Scott B."/>
            <person name="Cox M.P."/>
        </authorList>
    </citation>
    <scope>NUCLEOTIDE SEQUENCE [LARGE SCALE GENOMIC DNA]</scope>
    <source>
        <strain evidence="7 8">Fl1</strain>
    </source>
</reference>
<accession>A0A7S9KPP8</accession>
<evidence type="ECO:0000313" key="7">
    <source>
        <dbReference type="EMBL" id="QPG97140.1"/>
    </source>
</evidence>
<keyword evidence="2 6" id="KW-0637">Prenyltransferase</keyword>
<dbReference type="Pfam" id="PF01239">
    <property type="entry name" value="PPTA"/>
    <property type="match status" value="4"/>
</dbReference>
<name>A0A7S9KPP8_EPIFF</name>
<organism evidence="7 8">
    <name type="scientific">Epichloe festucae (strain Fl1)</name>
    <dbReference type="NCBI Taxonomy" id="877507"/>
    <lineage>
        <taxon>Eukaryota</taxon>
        <taxon>Fungi</taxon>
        <taxon>Dikarya</taxon>
        <taxon>Ascomycota</taxon>
        <taxon>Pezizomycotina</taxon>
        <taxon>Sordariomycetes</taxon>
        <taxon>Hypocreomycetidae</taxon>
        <taxon>Hypocreales</taxon>
        <taxon>Clavicipitaceae</taxon>
        <taxon>Epichloe</taxon>
    </lineage>
</organism>
<dbReference type="InterPro" id="IPR002088">
    <property type="entry name" value="Prenyl_trans_a"/>
</dbReference>
<dbReference type="SUPFAM" id="SSF48439">
    <property type="entry name" value="Protein prenylyltransferase"/>
    <property type="match status" value="1"/>
</dbReference>
<evidence type="ECO:0000313" key="8">
    <source>
        <dbReference type="Proteomes" id="UP000594364"/>
    </source>
</evidence>
<keyword evidence="4" id="KW-0677">Repeat</keyword>
<comment type="function">
    <text evidence="6">Catalyzes the transfer of a geranyl-geranyl moiety from geranyl-geranyl pyrophosphate to cysteines occuring in specific C-terminal amino acid sequences.</text>
</comment>
<dbReference type="Gene3D" id="1.25.40.120">
    <property type="entry name" value="Protein prenylyltransferase"/>
    <property type="match status" value="1"/>
</dbReference>
<evidence type="ECO:0000256" key="1">
    <source>
        <dbReference type="ARBA" id="ARBA00006734"/>
    </source>
</evidence>
<gene>
    <name evidence="7" type="ORF">C2857_005844</name>
</gene>
<comment type="catalytic activity">
    <reaction evidence="5 6">
        <text>geranylgeranyl diphosphate + L-cysteinyl-[protein] = S-geranylgeranyl-L-cysteinyl-[protein] + diphosphate</text>
        <dbReference type="Rhea" id="RHEA:21240"/>
        <dbReference type="Rhea" id="RHEA-COMP:10131"/>
        <dbReference type="Rhea" id="RHEA-COMP:11537"/>
        <dbReference type="ChEBI" id="CHEBI:29950"/>
        <dbReference type="ChEBI" id="CHEBI:33019"/>
        <dbReference type="ChEBI" id="CHEBI:57533"/>
        <dbReference type="ChEBI" id="CHEBI:86021"/>
        <dbReference type="EC" id="2.5.1.60"/>
    </reaction>
</comment>
<evidence type="ECO:0000256" key="5">
    <source>
        <dbReference type="ARBA" id="ARBA00047658"/>
    </source>
</evidence>
<dbReference type="AlphaFoldDB" id="A0A7S9KPP8"/>
<evidence type="ECO:0000256" key="2">
    <source>
        <dbReference type="ARBA" id="ARBA00022602"/>
    </source>
</evidence>
<keyword evidence="8" id="KW-1185">Reference proteome</keyword>
<protein>
    <recommendedName>
        <fullName evidence="6">Geranylgeranyl transferase type-2 subunit alpha</fullName>
        <ecNumber evidence="6">2.5.1.60</ecNumber>
    </recommendedName>
    <alternativeName>
        <fullName evidence="6">Geranylgeranyl transferase type II subunit alpha</fullName>
    </alternativeName>
</protein>
<dbReference type="GO" id="GO:0004663">
    <property type="term" value="F:Rab geranylgeranyltransferase activity"/>
    <property type="evidence" value="ECO:0007669"/>
    <property type="project" value="UniProtKB-UniRule"/>
</dbReference>
<dbReference type="PANTHER" id="PTHR11129:SF2">
    <property type="entry name" value="GERANYLGERANYL TRANSFERASE TYPE-2 SUBUNIT ALPHA"/>
    <property type="match status" value="1"/>
</dbReference>